<keyword evidence="3 8" id="KW-0863">Zinc-finger</keyword>
<keyword evidence="13" id="KW-1185">Reference proteome</keyword>
<protein>
    <submittedName>
        <fullName evidence="12">Zinc finger BED domain-containing protein RICESLEEPER 2-like</fullName>
    </submittedName>
</protein>
<dbReference type="Pfam" id="PF02892">
    <property type="entry name" value="zf-BED"/>
    <property type="match status" value="1"/>
</dbReference>
<dbReference type="PANTHER" id="PTHR46481:SF10">
    <property type="entry name" value="ZINC FINGER BED DOMAIN-CONTAINING PROTEIN 39"/>
    <property type="match status" value="1"/>
</dbReference>
<dbReference type="EMBL" id="BEXD01001376">
    <property type="protein sequence ID" value="GBB93817.1"/>
    <property type="molecule type" value="Genomic_DNA"/>
</dbReference>
<evidence type="ECO:0000256" key="8">
    <source>
        <dbReference type="PROSITE-ProRule" id="PRU00027"/>
    </source>
</evidence>
<dbReference type="EMBL" id="BLAL01000046">
    <property type="protein sequence ID" value="GES79860.1"/>
    <property type="molecule type" value="Genomic_DNA"/>
</dbReference>
<evidence type="ECO:0000256" key="4">
    <source>
        <dbReference type="ARBA" id="ARBA00022833"/>
    </source>
</evidence>
<evidence type="ECO:0000313" key="11">
    <source>
        <dbReference type="EMBL" id="GBB93817.1"/>
    </source>
</evidence>
<dbReference type="InterPro" id="IPR012337">
    <property type="entry name" value="RNaseH-like_sf"/>
</dbReference>
<dbReference type="Proteomes" id="UP000615446">
    <property type="component" value="Unassembled WGS sequence"/>
</dbReference>
<feature type="domain" description="BED-type" evidence="10">
    <location>
        <begin position="77"/>
        <end position="130"/>
    </location>
</feature>
<reference evidence="12" key="2">
    <citation type="submission" date="2019-10" db="EMBL/GenBank/DDBJ databases">
        <title>Conservation and host-specific expression of non-tandemly repeated heterogenous ribosome RNA gene in arbuscular mycorrhizal fungi.</title>
        <authorList>
            <person name="Maeda T."/>
            <person name="Kobayashi Y."/>
            <person name="Nakagawa T."/>
            <person name="Ezawa T."/>
            <person name="Yamaguchi K."/>
            <person name="Bino T."/>
            <person name="Nishimoto Y."/>
            <person name="Shigenobu S."/>
            <person name="Kawaguchi M."/>
        </authorList>
    </citation>
    <scope>NUCLEOTIDE SEQUENCE</scope>
    <source>
        <strain evidence="12">HR1</strain>
    </source>
</reference>
<dbReference type="PROSITE" id="PS50808">
    <property type="entry name" value="ZF_BED"/>
    <property type="match status" value="1"/>
</dbReference>
<dbReference type="Proteomes" id="UP000247702">
    <property type="component" value="Unassembled WGS sequence"/>
</dbReference>
<dbReference type="OrthoDB" id="2444217at2759"/>
<dbReference type="InterPro" id="IPR052035">
    <property type="entry name" value="ZnF_BED_domain_contain"/>
</dbReference>
<evidence type="ECO:0000259" key="10">
    <source>
        <dbReference type="PROSITE" id="PS50808"/>
    </source>
</evidence>
<proteinExistence type="predicted"/>
<reference evidence="11 13" key="1">
    <citation type="submission" date="2017-11" db="EMBL/GenBank/DDBJ databases">
        <title>The genome of Rhizophagus clarus HR1 reveals common genetic basis of auxotrophy among arbuscular mycorrhizal fungi.</title>
        <authorList>
            <person name="Kobayashi Y."/>
        </authorList>
    </citation>
    <scope>NUCLEOTIDE SEQUENCE [LARGE SCALE GENOMIC DNA]</scope>
    <source>
        <strain evidence="11 13">HR1</strain>
    </source>
</reference>
<dbReference type="SUPFAM" id="SSF140996">
    <property type="entry name" value="Hermes dimerisation domain"/>
    <property type="match status" value="1"/>
</dbReference>
<comment type="subcellular location">
    <subcellularLocation>
        <location evidence="1">Nucleus</location>
    </subcellularLocation>
</comment>
<dbReference type="InterPro" id="IPR036236">
    <property type="entry name" value="Znf_C2H2_sf"/>
</dbReference>
<dbReference type="GO" id="GO:0009791">
    <property type="term" value="P:post-embryonic development"/>
    <property type="evidence" value="ECO:0007669"/>
    <property type="project" value="UniProtKB-ARBA"/>
</dbReference>
<dbReference type="SUPFAM" id="SSF53098">
    <property type="entry name" value="Ribonuclease H-like"/>
    <property type="match status" value="1"/>
</dbReference>
<gene>
    <name evidence="12" type="ORF">RCL2_000715500</name>
    <name evidence="11" type="ORF">RclHR1_22360003</name>
</gene>
<keyword evidence="6" id="KW-0804">Transcription</keyword>
<evidence type="ECO:0000313" key="13">
    <source>
        <dbReference type="Proteomes" id="UP000247702"/>
    </source>
</evidence>
<dbReference type="GO" id="GO:0005634">
    <property type="term" value="C:nucleus"/>
    <property type="evidence" value="ECO:0007669"/>
    <property type="project" value="UniProtKB-SubCell"/>
</dbReference>
<evidence type="ECO:0000313" key="12">
    <source>
        <dbReference type="EMBL" id="GES79860.1"/>
    </source>
</evidence>
<comment type="caution">
    <text evidence="11">The sequence shown here is derived from an EMBL/GenBank/DDBJ whole genome shotgun (WGS) entry which is preliminary data.</text>
</comment>
<dbReference type="InterPro" id="IPR003656">
    <property type="entry name" value="Znf_BED"/>
</dbReference>
<sequence length="332" mass="39010">MSDYKFYYDEYQKSEYNEEENETTDNERNVQEFSQEPFQESSQEESPQVPFQESPQEPFQEPPQEPSQEEDNLKKTKIYSDTWQYFNTWDPQYLTKVVCKKCNHTYSKSTGISTLKEHLKKVNGIVIDKIKKTQIKLNFSRVDPWPKEDMLVRDQALVEWITVDLQPFSVVTNDQFINLINTLDLRYRIPEKTNIKEKVVNHFDNMKKNIKLDIDKIPGKVPFTSDMWTSIFNNNSFLGLTIHFIDQEWKIQHFLLDIISFNERHNTINITNEIISALAEFKIKEKILALTTDNATTMLAVGCSIAEKLDDDVMNSTFRHYHCTAHILNLAA</sequence>
<keyword evidence="7" id="KW-0539">Nucleus</keyword>
<evidence type="ECO:0000256" key="7">
    <source>
        <dbReference type="ARBA" id="ARBA00023242"/>
    </source>
</evidence>
<accession>A0A2Z6QUD8</accession>
<dbReference type="STRING" id="94130.A0A2Z6QUD8"/>
<evidence type="ECO:0000256" key="1">
    <source>
        <dbReference type="ARBA" id="ARBA00004123"/>
    </source>
</evidence>
<dbReference type="SUPFAM" id="SSF57667">
    <property type="entry name" value="beta-beta-alpha zinc fingers"/>
    <property type="match status" value="1"/>
</dbReference>
<organism evidence="11 13">
    <name type="scientific">Rhizophagus clarus</name>
    <dbReference type="NCBI Taxonomy" id="94130"/>
    <lineage>
        <taxon>Eukaryota</taxon>
        <taxon>Fungi</taxon>
        <taxon>Fungi incertae sedis</taxon>
        <taxon>Mucoromycota</taxon>
        <taxon>Glomeromycotina</taxon>
        <taxon>Glomeromycetes</taxon>
        <taxon>Glomerales</taxon>
        <taxon>Glomeraceae</taxon>
        <taxon>Rhizophagus</taxon>
    </lineage>
</organism>
<keyword evidence="5" id="KW-0805">Transcription regulation</keyword>
<evidence type="ECO:0000256" key="2">
    <source>
        <dbReference type="ARBA" id="ARBA00022723"/>
    </source>
</evidence>
<keyword evidence="2" id="KW-0479">Metal-binding</keyword>
<feature type="compositionally biased region" description="Low complexity" evidence="9">
    <location>
        <begin position="31"/>
        <end position="59"/>
    </location>
</feature>
<evidence type="ECO:0000256" key="6">
    <source>
        <dbReference type="ARBA" id="ARBA00023163"/>
    </source>
</evidence>
<dbReference type="AlphaFoldDB" id="A0A2Z6QUD8"/>
<dbReference type="GO" id="GO:0003677">
    <property type="term" value="F:DNA binding"/>
    <property type="evidence" value="ECO:0007669"/>
    <property type="project" value="InterPro"/>
</dbReference>
<name>A0A2Z6QUD8_9GLOM</name>
<evidence type="ECO:0000256" key="3">
    <source>
        <dbReference type="ARBA" id="ARBA00022771"/>
    </source>
</evidence>
<dbReference type="PANTHER" id="PTHR46481">
    <property type="entry name" value="ZINC FINGER BED DOMAIN-CONTAINING PROTEIN 4"/>
    <property type="match status" value="1"/>
</dbReference>
<dbReference type="GO" id="GO:0008270">
    <property type="term" value="F:zinc ion binding"/>
    <property type="evidence" value="ECO:0007669"/>
    <property type="project" value="UniProtKB-KW"/>
</dbReference>
<evidence type="ECO:0000256" key="9">
    <source>
        <dbReference type="SAM" id="MobiDB-lite"/>
    </source>
</evidence>
<feature type="compositionally biased region" description="Basic and acidic residues" evidence="9">
    <location>
        <begin position="1"/>
        <end position="16"/>
    </location>
</feature>
<evidence type="ECO:0000256" key="5">
    <source>
        <dbReference type="ARBA" id="ARBA00023015"/>
    </source>
</evidence>
<keyword evidence="4" id="KW-0862">Zinc</keyword>
<feature type="region of interest" description="Disordered" evidence="9">
    <location>
        <begin position="1"/>
        <end position="72"/>
    </location>
</feature>